<sequence length="383" mass="40982">MRSRRFPVVCALALAAVAAPLPPAAAAPAPPRAAPGGHESIRQHLADLTRSGAVGAQVRVTDGSRTWRARAGRARTQAPGPVPRRAAFRIGSATKMFTAVALLRLVGEGKVALDAPVSRYLSPRVVPDGDRITVRMALRHTSGLHDVARDLPQGERLVRTRFRHHDTERRVREAAARPADFPPGSRYGYSNTNYLVAALIIERVTGRPYGEEVRRAVIRPLGLRRTFVPGDRPDIPGPHAHGYLRHTAHGTARQADVTALNPSLAGAAGEIVSTADDLDALLAALADGRLLRPAEQREMRRTVSTGEPGTRYGLGLKQRKLSCGRTVLGHTGGIPGFATLAFTTPDGRHRVVLSANLDDWPADPRIGAPIDAVLDDAVCRPGA</sequence>
<feature type="signal peptide" evidence="2">
    <location>
        <begin position="1"/>
        <end position="26"/>
    </location>
</feature>
<dbReference type="PANTHER" id="PTHR46825:SF7">
    <property type="entry name" value="D-ALANYL-D-ALANINE CARBOXYPEPTIDASE"/>
    <property type="match status" value="1"/>
</dbReference>
<feature type="chain" id="PRO_5021310009" evidence="2">
    <location>
        <begin position="27"/>
        <end position="383"/>
    </location>
</feature>
<proteinExistence type="predicted"/>
<feature type="region of interest" description="Disordered" evidence="1">
    <location>
        <begin position="62"/>
        <end position="81"/>
    </location>
</feature>
<gene>
    <name evidence="4" type="ORF">SCA03_50550</name>
</gene>
<keyword evidence="5" id="KW-1185">Reference proteome</keyword>
<dbReference type="SUPFAM" id="SSF56601">
    <property type="entry name" value="beta-lactamase/transpeptidase-like"/>
    <property type="match status" value="1"/>
</dbReference>
<dbReference type="InterPro" id="IPR001466">
    <property type="entry name" value="Beta-lactam-related"/>
</dbReference>
<dbReference type="Pfam" id="PF00144">
    <property type="entry name" value="Beta-lactamase"/>
    <property type="match status" value="1"/>
</dbReference>
<dbReference type="InterPro" id="IPR012338">
    <property type="entry name" value="Beta-lactam/transpept-like"/>
</dbReference>
<evidence type="ECO:0000259" key="3">
    <source>
        <dbReference type="Pfam" id="PF00144"/>
    </source>
</evidence>
<dbReference type="GO" id="GO:0016787">
    <property type="term" value="F:hydrolase activity"/>
    <property type="evidence" value="ECO:0007669"/>
    <property type="project" value="UniProtKB-KW"/>
</dbReference>
<protein>
    <submittedName>
        <fullName evidence="4">Serine hydrolase</fullName>
    </submittedName>
</protein>
<keyword evidence="2" id="KW-0732">Signal</keyword>
<dbReference type="InterPro" id="IPR050491">
    <property type="entry name" value="AmpC-like"/>
</dbReference>
<feature type="domain" description="Beta-lactamase-related" evidence="3">
    <location>
        <begin position="47"/>
        <end position="368"/>
    </location>
</feature>
<dbReference type="OrthoDB" id="5177574at2"/>
<dbReference type="Proteomes" id="UP000319210">
    <property type="component" value="Unassembled WGS sequence"/>
</dbReference>
<keyword evidence="4" id="KW-0378">Hydrolase</keyword>
<evidence type="ECO:0000313" key="5">
    <source>
        <dbReference type="Proteomes" id="UP000319210"/>
    </source>
</evidence>
<name>A0A4Y3R4M2_STRCI</name>
<evidence type="ECO:0000256" key="2">
    <source>
        <dbReference type="SAM" id="SignalP"/>
    </source>
</evidence>
<dbReference type="AlphaFoldDB" id="A0A4Y3R4M2"/>
<accession>A0A4Y3R4M2</accession>
<organism evidence="4 5">
    <name type="scientific">Streptomyces cacaoi</name>
    <dbReference type="NCBI Taxonomy" id="1898"/>
    <lineage>
        <taxon>Bacteria</taxon>
        <taxon>Bacillati</taxon>
        <taxon>Actinomycetota</taxon>
        <taxon>Actinomycetes</taxon>
        <taxon>Kitasatosporales</taxon>
        <taxon>Streptomycetaceae</taxon>
        <taxon>Streptomyces</taxon>
    </lineage>
</organism>
<dbReference type="EMBL" id="BJMM01000032">
    <property type="protein sequence ID" value="GEB52504.1"/>
    <property type="molecule type" value="Genomic_DNA"/>
</dbReference>
<reference evidence="4 5" key="1">
    <citation type="submission" date="2019-06" db="EMBL/GenBank/DDBJ databases">
        <title>Whole genome shotgun sequence of Streptomyces cacaoi subsp. cacaoi NBRC 12748.</title>
        <authorList>
            <person name="Hosoyama A."/>
            <person name="Uohara A."/>
            <person name="Ohji S."/>
            <person name="Ichikawa N."/>
        </authorList>
    </citation>
    <scope>NUCLEOTIDE SEQUENCE [LARGE SCALE GENOMIC DNA]</scope>
    <source>
        <strain evidence="4 5">NBRC 12748</strain>
    </source>
</reference>
<dbReference type="Gene3D" id="3.40.710.10">
    <property type="entry name" value="DD-peptidase/beta-lactamase superfamily"/>
    <property type="match status" value="1"/>
</dbReference>
<evidence type="ECO:0000256" key="1">
    <source>
        <dbReference type="SAM" id="MobiDB-lite"/>
    </source>
</evidence>
<dbReference type="PANTHER" id="PTHR46825">
    <property type="entry name" value="D-ALANYL-D-ALANINE-CARBOXYPEPTIDASE/ENDOPEPTIDASE AMPH"/>
    <property type="match status" value="1"/>
</dbReference>
<evidence type="ECO:0000313" key="4">
    <source>
        <dbReference type="EMBL" id="GEB52504.1"/>
    </source>
</evidence>
<dbReference type="RefSeq" id="WP_051856863.1">
    <property type="nucleotide sequence ID" value="NZ_BJMM01000032.1"/>
</dbReference>
<comment type="caution">
    <text evidence="4">The sequence shown here is derived from an EMBL/GenBank/DDBJ whole genome shotgun (WGS) entry which is preliminary data.</text>
</comment>